<dbReference type="SUPFAM" id="SSF53850">
    <property type="entry name" value="Periplasmic binding protein-like II"/>
    <property type="match status" value="1"/>
</dbReference>
<feature type="domain" description="Receptor ligand binding region" evidence="5">
    <location>
        <begin position="2"/>
        <end position="119"/>
    </location>
</feature>
<proteinExistence type="predicted"/>
<dbReference type="FunFam" id="3.40.190.10:FF:000054">
    <property type="entry name" value="Glutamate receptor"/>
    <property type="match status" value="1"/>
</dbReference>
<comment type="subcellular location">
    <subcellularLocation>
        <location evidence="1">Membrane</location>
    </subcellularLocation>
</comment>
<organism evidence="6 7">
    <name type="scientific">Lactuca saligna</name>
    <name type="common">Willowleaf lettuce</name>
    <dbReference type="NCBI Taxonomy" id="75948"/>
    <lineage>
        <taxon>Eukaryota</taxon>
        <taxon>Viridiplantae</taxon>
        <taxon>Streptophyta</taxon>
        <taxon>Embryophyta</taxon>
        <taxon>Tracheophyta</taxon>
        <taxon>Spermatophyta</taxon>
        <taxon>Magnoliopsida</taxon>
        <taxon>eudicotyledons</taxon>
        <taxon>Gunneridae</taxon>
        <taxon>Pentapetalae</taxon>
        <taxon>asterids</taxon>
        <taxon>campanulids</taxon>
        <taxon>Asterales</taxon>
        <taxon>Asteraceae</taxon>
        <taxon>Cichorioideae</taxon>
        <taxon>Cichorieae</taxon>
        <taxon>Lactucinae</taxon>
        <taxon>Lactuca</taxon>
    </lineage>
</organism>
<dbReference type="AlphaFoldDB" id="A0AA35VTJ7"/>
<keyword evidence="2" id="KW-0812">Transmembrane</keyword>
<dbReference type="EMBL" id="OX465086">
    <property type="protein sequence ID" value="CAI9266353.1"/>
    <property type="molecule type" value="Genomic_DNA"/>
</dbReference>
<evidence type="ECO:0000256" key="3">
    <source>
        <dbReference type="ARBA" id="ARBA00022989"/>
    </source>
</evidence>
<evidence type="ECO:0000256" key="4">
    <source>
        <dbReference type="ARBA" id="ARBA00023136"/>
    </source>
</evidence>
<dbReference type="Gene3D" id="3.40.50.2300">
    <property type="match status" value="1"/>
</dbReference>
<keyword evidence="7" id="KW-1185">Reference proteome</keyword>
<dbReference type="SUPFAM" id="SSF53822">
    <property type="entry name" value="Periplasmic binding protein-like I"/>
    <property type="match status" value="1"/>
</dbReference>
<evidence type="ECO:0000256" key="1">
    <source>
        <dbReference type="ARBA" id="ARBA00004370"/>
    </source>
</evidence>
<dbReference type="Gene3D" id="3.40.190.10">
    <property type="entry name" value="Periplasmic binding protein-like II"/>
    <property type="match status" value="1"/>
</dbReference>
<dbReference type="PANTHER" id="PTHR18966">
    <property type="entry name" value="IONOTROPIC GLUTAMATE RECEPTOR"/>
    <property type="match status" value="1"/>
</dbReference>
<evidence type="ECO:0000259" key="5">
    <source>
        <dbReference type="Pfam" id="PF01094"/>
    </source>
</evidence>
<evidence type="ECO:0000313" key="7">
    <source>
        <dbReference type="Proteomes" id="UP001177003"/>
    </source>
</evidence>
<dbReference type="InterPro" id="IPR015683">
    <property type="entry name" value="Ionotropic_Glu_rcpt"/>
</dbReference>
<sequence length="221" mass="25194">MDSRVYVVPVKPDSGLQIFSIAKKLNMMTSDYVWITTDWLLAVLDSQEPPDPDAMGLVQGVLSLHRHTPNSNYKKTFITKWKNIKEKETNSFNSYALYAYDSVFFLAHTIDTFLKSNPKIMFSSDPKLQNKNRSPEGVRGYSIDVFDGAVNLLPYPMPRKYILYGDGVWNPSYSDLVAAVVENIYDAAVRDVTIITNRTRIVDFTQPYMEFGLVIVVPVHH</sequence>
<evidence type="ECO:0000313" key="6">
    <source>
        <dbReference type="EMBL" id="CAI9266353.1"/>
    </source>
</evidence>
<name>A0AA35VTJ7_LACSI</name>
<protein>
    <recommendedName>
        <fullName evidence="5">Receptor ligand binding region domain-containing protein</fullName>
    </recommendedName>
</protein>
<keyword evidence="3" id="KW-1133">Transmembrane helix</keyword>
<gene>
    <name evidence="6" type="ORF">LSALG_LOCUS6918</name>
</gene>
<dbReference type="InterPro" id="IPR001828">
    <property type="entry name" value="ANF_lig-bd_rcpt"/>
</dbReference>
<dbReference type="Pfam" id="PF01094">
    <property type="entry name" value="ANF_receptor"/>
    <property type="match status" value="1"/>
</dbReference>
<reference evidence="6" key="1">
    <citation type="submission" date="2023-04" db="EMBL/GenBank/DDBJ databases">
        <authorList>
            <person name="Vijverberg K."/>
            <person name="Xiong W."/>
            <person name="Schranz E."/>
        </authorList>
    </citation>
    <scope>NUCLEOTIDE SEQUENCE</scope>
</reference>
<dbReference type="GO" id="GO:0015276">
    <property type="term" value="F:ligand-gated monoatomic ion channel activity"/>
    <property type="evidence" value="ECO:0007669"/>
    <property type="project" value="InterPro"/>
</dbReference>
<dbReference type="GO" id="GO:0016020">
    <property type="term" value="C:membrane"/>
    <property type="evidence" value="ECO:0007669"/>
    <property type="project" value="UniProtKB-SubCell"/>
</dbReference>
<evidence type="ECO:0000256" key="2">
    <source>
        <dbReference type="ARBA" id="ARBA00022692"/>
    </source>
</evidence>
<accession>A0AA35VTJ7</accession>
<keyword evidence="4" id="KW-0472">Membrane</keyword>
<dbReference type="Proteomes" id="UP001177003">
    <property type="component" value="Chromosome 0"/>
</dbReference>
<dbReference type="InterPro" id="IPR028082">
    <property type="entry name" value="Peripla_BP_I"/>
</dbReference>